<dbReference type="RefSeq" id="XP_034009571.1">
    <property type="nucleotide sequence ID" value="XM_034158737.1"/>
</dbReference>
<dbReference type="GO" id="GO:0006406">
    <property type="term" value="P:mRNA export from nucleus"/>
    <property type="evidence" value="ECO:0007669"/>
    <property type="project" value="InterPro"/>
</dbReference>
<dbReference type="Gene3D" id="1.25.40.180">
    <property type="match status" value="3"/>
</dbReference>
<comment type="caution">
    <text evidence="4">The sequence shown here is derived from an EMBL/GenBank/DDBJ whole genome shotgun (WGS) entry which is preliminary data.</text>
</comment>
<dbReference type="GO" id="GO:0003729">
    <property type="term" value="F:mRNA binding"/>
    <property type="evidence" value="ECO:0007669"/>
    <property type="project" value="TreeGrafter"/>
</dbReference>
<dbReference type="SUPFAM" id="SSF48371">
    <property type="entry name" value="ARM repeat"/>
    <property type="match status" value="3"/>
</dbReference>
<dbReference type="InterPro" id="IPR015172">
    <property type="entry name" value="MIF4G-like_typ-1"/>
</dbReference>
<sequence length="807" mass="92453">MDAPPTLKRPREEDAGFGEKRLRKDPADELTSNVCGDICSLDPRSIEDIAYISNPIVIEFEKIDKLRNLFLSTVFAMITEQSSKLHVVSDLVIICNAKNMVVGKYVIEYIHQKLQDAITASEWNKVKIILKFVATLAPIITEVRPLFQQILQFAIDSKLDQLYYGVCIAIPYLFANSQDVELPNELIELASNYTVESVPSELYNNGIGADENQVYSSIFAAVKQLQGEDKSWTALQGKLFTHRQQVTAPIIEEALQNNPISKEMVQHSLPQVALPDEPKPSKLSPRYSHIYNHQTSFDTVPPITTYQGLFFRDIIADTVNSLHFAPVEAGITMYQLDLAFPIDLAPESTSIEQLEMIDKDNQSGENQPPLSTWKTEDVAVENIVNLLLSLPNPEHHCVFYFKVLLVICHESPANVAPVFGRAIRYLYSQLETMDFELRTRFADWMSIQLSNFDFSWKWDEWVNDSQELDRNHPKINFIANLIGKEIRLSSKKRIKESFIAQDEEGEVVNLEEFYKYLETPLYPEIPVAEFIRQYDDDLLGNSFADLLTAFYNERASFLEEKPLVSAQDEVVFPYTAPDMPLRDIADRVYDFLVSTYPRTNPEFKELCNDVVEAAMGQGLSDPTRYMVNLLVQTYCYVGSRSIYSVVSLFSRDLAKLKFLMGLESEEDFEQPALSDEEVAQRQRWFIDAVVRVWYHHPQMVFLILEHVVDFDLVAVNLVLERYFAHDLVVGNYACYDSVVRMRGEKTDASLFELAVTKINEGGNEWLTKDYYGLAKAWYRHSEDKSKAKEALDTVEDLAIKEKIDGWQ</sequence>
<name>A0A642UCI3_DIURU</name>
<dbReference type="InterPro" id="IPR027159">
    <property type="entry name" value="CBP80"/>
</dbReference>
<evidence type="ECO:0000256" key="1">
    <source>
        <dbReference type="SAM" id="MobiDB-lite"/>
    </source>
</evidence>
<evidence type="ECO:0000259" key="2">
    <source>
        <dbReference type="Pfam" id="PF09088"/>
    </source>
</evidence>
<gene>
    <name evidence="4" type="ORF">DIURU_005723</name>
</gene>
<protein>
    <recommendedName>
        <fullName evidence="6">MIF4G domain-containing protein</fullName>
    </recommendedName>
</protein>
<keyword evidence="5" id="KW-1185">Reference proteome</keyword>
<organism evidence="4 5">
    <name type="scientific">Diutina rugosa</name>
    <name type="common">Yeast</name>
    <name type="synonym">Candida rugosa</name>
    <dbReference type="NCBI Taxonomy" id="5481"/>
    <lineage>
        <taxon>Eukaryota</taxon>
        <taxon>Fungi</taxon>
        <taxon>Dikarya</taxon>
        <taxon>Ascomycota</taxon>
        <taxon>Saccharomycotina</taxon>
        <taxon>Pichiomycetes</taxon>
        <taxon>Debaryomycetaceae</taxon>
        <taxon>Diutina</taxon>
    </lineage>
</organism>
<feature type="compositionally biased region" description="Basic and acidic residues" evidence="1">
    <location>
        <begin position="9"/>
        <end position="23"/>
    </location>
</feature>
<dbReference type="OMA" id="RIWVHQP"/>
<dbReference type="VEuPathDB" id="FungiDB:DIURU_005723"/>
<dbReference type="InterPro" id="IPR016024">
    <property type="entry name" value="ARM-type_fold"/>
</dbReference>
<dbReference type="Pfam" id="PF09090">
    <property type="entry name" value="MIF4G_like_2"/>
    <property type="match status" value="1"/>
</dbReference>
<dbReference type="GO" id="GO:0000339">
    <property type="term" value="F:RNA cap binding"/>
    <property type="evidence" value="ECO:0007669"/>
    <property type="project" value="InterPro"/>
</dbReference>
<evidence type="ECO:0000259" key="3">
    <source>
        <dbReference type="Pfam" id="PF09090"/>
    </source>
</evidence>
<feature type="domain" description="MIF4G-like type 1" evidence="2">
    <location>
        <begin position="301"/>
        <end position="497"/>
    </location>
</feature>
<dbReference type="GO" id="GO:0005846">
    <property type="term" value="C:nuclear cap binding complex"/>
    <property type="evidence" value="ECO:0007669"/>
    <property type="project" value="InterPro"/>
</dbReference>
<accession>A0A642UCI3</accession>
<dbReference type="GeneID" id="54784374"/>
<dbReference type="InterPro" id="IPR015174">
    <property type="entry name" value="MIF4G-like_typ-2"/>
</dbReference>
<dbReference type="EMBL" id="SWFT01000163">
    <property type="protein sequence ID" value="KAA8896711.1"/>
    <property type="molecule type" value="Genomic_DNA"/>
</dbReference>
<proteinExistence type="predicted"/>
<dbReference type="Proteomes" id="UP000449547">
    <property type="component" value="Unassembled WGS sequence"/>
</dbReference>
<reference evidence="4 5" key="1">
    <citation type="submission" date="2019-07" db="EMBL/GenBank/DDBJ databases">
        <title>Genome assembly of two rare yeast pathogens: Diutina rugosa and Trichomonascus ciferrii.</title>
        <authorList>
            <person name="Mixao V."/>
            <person name="Saus E."/>
            <person name="Hansen A."/>
            <person name="Lass-Flor C."/>
            <person name="Gabaldon T."/>
        </authorList>
    </citation>
    <scope>NUCLEOTIDE SEQUENCE [LARGE SCALE GENOMIC DNA]</scope>
    <source>
        <strain evidence="4 5">CBS 613</strain>
    </source>
</reference>
<dbReference type="AlphaFoldDB" id="A0A642UCI3"/>
<dbReference type="Pfam" id="PF09088">
    <property type="entry name" value="MIF4G_like"/>
    <property type="match status" value="1"/>
</dbReference>
<dbReference type="GO" id="GO:0000184">
    <property type="term" value="P:nuclear-transcribed mRNA catabolic process, nonsense-mediated decay"/>
    <property type="evidence" value="ECO:0007669"/>
    <property type="project" value="TreeGrafter"/>
</dbReference>
<evidence type="ECO:0008006" key="6">
    <source>
        <dbReference type="Google" id="ProtNLM"/>
    </source>
</evidence>
<evidence type="ECO:0000313" key="5">
    <source>
        <dbReference type="Proteomes" id="UP000449547"/>
    </source>
</evidence>
<evidence type="ECO:0000313" key="4">
    <source>
        <dbReference type="EMBL" id="KAA8896711.1"/>
    </source>
</evidence>
<dbReference type="GO" id="GO:0005634">
    <property type="term" value="C:nucleus"/>
    <property type="evidence" value="ECO:0007669"/>
    <property type="project" value="TreeGrafter"/>
</dbReference>
<dbReference type="PANTHER" id="PTHR12412">
    <property type="entry name" value="CAP BINDING PROTEIN"/>
    <property type="match status" value="1"/>
</dbReference>
<feature type="region of interest" description="Disordered" evidence="1">
    <location>
        <begin position="1"/>
        <end position="23"/>
    </location>
</feature>
<dbReference type="OrthoDB" id="10252707at2759"/>
<feature type="domain" description="MIF4G-like type 2" evidence="3">
    <location>
        <begin position="572"/>
        <end position="735"/>
    </location>
</feature>
<dbReference type="PANTHER" id="PTHR12412:SF2">
    <property type="entry name" value="NUCLEAR CAP-BINDING PROTEIN SUBUNIT 1"/>
    <property type="match status" value="1"/>
</dbReference>